<sequence length="42" mass="5177">MEWFYDGIQDKASELEKYSVPSSEDGNKFTYRYDFFKRKRTI</sequence>
<gene>
    <name evidence="1" type="ORF">BN522_01178</name>
</gene>
<dbReference type="AlphaFoldDB" id="R7PX65"/>
<comment type="caution">
    <text evidence="1">The sequence shown here is derived from an EMBL/GenBank/DDBJ whole genome shotgun (WGS) entry which is preliminary data.</text>
</comment>
<reference evidence="1" key="1">
    <citation type="submission" date="2012-11" db="EMBL/GenBank/DDBJ databases">
        <title>Dependencies among metagenomic species, viruses, plasmids and units of genetic variation.</title>
        <authorList>
            <person name="Nielsen H.B."/>
            <person name="Almeida M."/>
            <person name="Juncker A.S."/>
            <person name="Rasmussen S."/>
            <person name="Li J."/>
            <person name="Sunagawa S."/>
            <person name="Plichta D."/>
            <person name="Gautier L."/>
            <person name="Le Chatelier E."/>
            <person name="Peletier E."/>
            <person name="Bonde I."/>
            <person name="Nielsen T."/>
            <person name="Manichanh C."/>
            <person name="Arumugam M."/>
            <person name="Batto J."/>
            <person name="Santos M.B.Q.D."/>
            <person name="Blom N."/>
            <person name="Borruel N."/>
            <person name="Burgdorf K.S."/>
            <person name="Boumezbeur F."/>
            <person name="Casellas F."/>
            <person name="Dore J."/>
            <person name="Guarner F."/>
            <person name="Hansen T."/>
            <person name="Hildebrand F."/>
            <person name="Kaas R.S."/>
            <person name="Kennedy S."/>
            <person name="Kristiansen K."/>
            <person name="Kultima J.R."/>
            <person name="Leonard P."/>
            <person name="Levenez F."/>
            <person name="Lund O."/>
            <person name="Moumen B."/>
            <person name="Le Paslier D."/>
            <person name="Pons N."/>
            <person name="Pedersen O."/>
            <person name="Prifti E."/>
            <person name="Qin J."/>
            <person name="Raes J."/>
            <person name="Tap J."/>
            <person name="Tims S."/>
            <person name="Ussery D.W."/>
            <person name="Yamada T."/>
            <person name="MetaHit consortium"/>
            <person name="Renault P."/>
            <person name="Sicheritz-Ponten T."/>
            <person name="Bork P."/>
            <person name="Wang J."/>
            <person name="Brunak S."/>
            <person name="Ehrlich S.D."/>
        </authorList>
    </citation>
    <scope>NUCLEOTIDE SEQUENCE [LARGE SCALE GENOMIC DNA]</scope>
</reference>
<evidence type="ECO:0000313" key="1">
    <source>
        <dbReference type="EMBL" id="CDF29326.1"/>
    </source>
</evidence>
<proteinExistence type="predicted"/>
<name>R7PX65_METSM</name>
<organism evidence="1">
    <name type="scientific">Methanobrevibacter smithii CAG:186</name>
    <dbReference type="NCBI Taxonomy" id="1263088"/>
    <lineage>
        <taxon>Archaea</taxon>
        <taxon>Methanobacteriati</taxon>
        <taxon>Methanobacteriota</taxon>
        <taxon>Methanomada group</taxon>
        <taxon>Methanobacteria</taxon>
        <taxon>Methanobacteriales</taxon>
        <taxon>Methanobacteriaceae</taxon>
        <taxon>Methanobrevibacter</taxon>
    </lineage>
</organism>
<accession>R7PX65</accession>
<dbReference type="EMBL" id="CBKP010000039">
    <property type="protein sequence ID" value="CDF29326.1"/>
    <property type="molecule type" value="Genomic_DNA"/>
</dbReference>
<dbReference type="Proteomes" id="UP000018189">
    <property type="component" value="Unassembled WGS sequence"/>
</dbReference>
<protein>
    <submittedName>
        <fullName evidence="1">Uncharacterized protein</fullName>
    </submittedName>
</protein>